<dbReference type="PANTHER" id="PTHR30346:SF30">
    <property type="entry name" value="SMALL NEUTRAL PROTEASE REGULATORY PROTEIN"/>
    <property type="match status" value="1"/>
</dbReference>
<dbReference type="OrthoDB" id="646694at2"/>
<dbReference type="PRINTS" id="PR00039">
    <property type="entry name" value="HTHLYSR"/>
</dbReference>
<evidence type="ECO:0000313" key="8">
    <source>
        <dbReference type="Proteomes" id="UP000198157"/>
    </source>
</evidence>
<dbReference type="AlphaFoldDB" id="A0A246HSK7"/>
<dbReference type="InterPro" id="IPR005119">
    <property type="entry name" value="LysR_subst-bd"/>
</dbReference>
<dbReference type="Gene3D" id="1.10.10.10">
    <property type="entry name" value="Winged helix-like DNA-binding domain superfamily/Winged helix DNA-binding domain"/>
    <property type="match status" value="1"/>
</dbReference>
<feature type="compositionally biased region" description="Basic residues" evidence="5">
    <location>
        <begin position="299"/>
        <end position="311"/>
    </location>
</feature>
<dbReference type="Pfam" id="PF00126">
    <property type="entry name" value="HTH_1"/>
    <property type="match status" value="1"/>
</dbReference>
<evidence type="ECO:0000313" key="7">
    <source>
        <dbReference type="EMBL" id="OWQ56708.1"/>
    </source>
</evidence>
<evidence type="ECO:0000256" key="1">
    <source>
        <dbReference type="ARBA" id="ARBA00009437"/>
    </source>
</evidence>
<dbReference type="Gene3D" id="3.40.190.290">
    <property type="match status" value="1"/>
</dbReference>
<evidence type="ECO:0000256" key="3">
    <source>
        <dbReference type="ARBA" id="ARBA00023125"/>
    </source>
</evidence>
<sequence>MNLKQLEFAVALAEEGNFTRAAQRCHVVQSALSHQIAHLEDELQATLFERLPRLVRVTPAGEALLTHARQVLASLRHLREDVAAVGGQVRGILHIGQITSLTAVDLVACLAAFHRRYPQVEFRLRMDKSEVLMADVRERRLDVALVGLSPGTPIEGTQHQLLAEEAMVAVLPPDHPLASRKRLSLATLAELPLVDFPHGSGARRQTDEVFAAAGLPHRVPFEINHMALVERFVQQGLAVGIVPQAIAAGFSGVACVAIQGAPTRRVHAVWSHLPTPAARAFMEELLQHVAPAPEPRTKASLRRRARAGSGP</sequence>
<protein>
    <submittedName>
        <fullName evidence="7">LysR family transcriptional regulator</fullName>
    </submittedName>
</protein>
<dbReference type="SUPFAM" id="SSF53850">
    <property type="entry name" value="Periplasmic binding protein-like II"/>
    <property type="match status" value="1"/>
</dbReference>
<dbReference type="SUPFAM" id="SSF46785">
    <property type="entry name" value="Winged helix' DNA-binding domain"/>
    <property type="match status" value="1"/>
</dbReference>
<evidence type="ECO:0000259" key="6">
    <source>
        <dbReference type="PROSITE" id="PS50931"/>
    </source>
</evidence>
<dbReference type="InterPro" id="IPR000847">
    <property type="entry name" value="LysR_HTH_N"/>
</dbReference>
<feature type="region of interest" description="Disordered" evidence="5">
    <location>
        <begin position="292"/>
        <end position="311"/>
    </location>
</feature>
<dbReference type="FunFam" id="1.10.10.10:FF:000001">
    <property type="entry name" value="LysR family transcriptional regulator"/>
    <property type="match status" value="1"/>
</dbReference>
<dbReference type="CDD" id="cd08436">
    <property type="entry name" value="PBP2_LTTR_like_3"/>
    <property type="match status" value="1"/>
</dbReference>
<dbReference type="GO" id="GO:0032993">
    <property type="term" value="C:protein-DNA complex"/>
    <property type="evidence" value="ECO:0007669"/>
    <property type="project" value="TreeGrafter"/>
</dbReference>
<accession>A0A246HSK7</accession>
<feature type="domain" description="HTH lysR-type" evidence="6">
    <location>
        <begin position="1"/>
        <end position="58"/>
    </location>
</feature>
<dbReference type="EMBL" id="NIVS01000006">
    <property type="protein sequence ID" value="OWQ56708.1"/>
    <property type="molecule type" value="Genomic_DNA"/>
</dbReference>
<keyword evidence="4" id="KW-0804">Transcription</keyword>
<reference evidence="7 8" key="1">
    <citation type="submission" date="2017-06" db="EMBL/GenBank/DDBJ databases">
        <authorList>
            <person name="Kim H.J."/>
            <person name="Triplett B.A."/>
        </authorList>
    </citation>
    <scope>NUCLEOTIDE SEQUENCE [LARGE SCALE GENOMIC DNA]</scope>
    <source>
        <strain evidence="7 8">13146</strain>
    </source>
</reference>
<evidence type="ECO:0000256" key="2">
    <source>
        <dbReference type="ARBA" id="ARBA00023015"/>
    </source>
</evidence>
<comment type="caution">
    <text evidence="7">The sequence shown here is derived from an EMBL/GenBank/DDBJ whole genome shotgun (WGS) entry which is preliminary data.</text>
</comment>
<keyword evidence="2" id="KW-0805">Transcription regulation</keyword>
<gene>
    <name evidence="7" type="ORF">CEE60_02170</name>
</gene>
<dbReference type="PANTHER" id="PTHR30346">
    <property type="entry name" value="TRANSCRIPTIONAL DUAL REGULATOR HCAR-RELATED"/>
    <property type="match status" value="1"/>
</dbReference>
<dbReference type="GO" id="GO:0003700">
    <property type="term" value="F:DNA-binding transcription factor activity"/>
    <property type="evidence" value="ECO:0007669"/>
    <property type="project" value="InterPro"/>
</dbReference>
<dbReference type="Pfam" id="PF03466">
    <property type="entry name" value="LysR_substrate"/>
    <property type="match status" value="1"/>
</dbReference>
<dbReference type="InterPro" id="IPR036388">
    <property type="entry name" value="WH-like_DNA-bd_sf"/>
</dbReference>
<proteinExistence type="inferred from homology"/>
<evidence type="ECO:0000256" key="4">
    <source>
        <dbReference type="ARBA" id="ARBA00023163"/>
    </source>
</evidence>
<dbReference type="PROSITE" id="PS50931">
    <property type="entry name" value="HTH_LYSR"/>
    <property type="match status" value="1"/>
</dbReference>
<name>A0A246HSK7_STEMA</name>
<evidence type="ECO:0000256" key="5">
    <source>
        <dbReference type="SAM" id="MobiDB-lite"/>
    </source>
</evidence>
<keyword evidence="3" id="KW-0238">DNA-binding</keyword>
<dbReference type="Proteomes" id="UP000198157">
    <property type="component" value="Unassembled WGS sequence"/>
</dbReference>
<comment type="similarity">
    <text evidence="1">Belongs to the LysR transcriptional regulatory family.</text>
</comment>
<organism evidence="7 8">
    <name type="scientific">Stenotrophomonas maltophilia</name>
    <name type="common">Pseudomonas maltophilia</name>
    <name type="synonym">Xanthomonas maltophilia</name>
    <dbReference type="NCBI Taxonomy" id="40324"/>
    <lineage>
        <taxon>Bacteria</taxon>
        <taxon>Pseudomonadati</taxon>
        <taxon>Pseudomonadota</taxon>
        <taxon>Gammaproteobacteria</taxon>
        <taxon>Lysobacterales</taxon>
        <taxon>Lysobacteraceae</taxon>
        <taxon>Stenotrophomonas</taxon>
        <taxon>Stenotrophomonas maltophilia group</taxon>
    </lineage>
</organism>
<dbReference type="GO" id="GO:0003677">
    <property type="term" value="F:DNA binding"/>
    <property type="evidence" value="ECO:0007669"/>
    <property type="project" value="UniProtKB-KW"/>
</dbReference>
<dbReference type="InterPro" id="IPR036390">
    <property type="entry name" value="WH_DNA-bd_sf"/>
</dbReference>